<evidence type="ECO:0000313" key="3">
    <source>
        <dbReference type="Proteomes" id="UP001307889"/>
    </source>
</evidence>
<protein>
    <submittedName>
        <fullName evidence="2">Uncharacterized protein</fullName>
    </submittedName>
</protein>
<gene>
    <name evidence="2" type="ORF">NTJ_06520</name>
</gene>
<organism evidence="2 3">
    <name type="scientific">Nesidiocoris tenuis</name>
    <dbReference type="NCBI Taxonomy" id="355587"/>
    <lineage>
        <taxon>Eukaryota</taxon>
        <taxon>Metazoa</taxon>
        <taxon>Ecdysozoa</taxon>
        <taxon>Arthropoda</taxon>
        <taxon>Hexapoda</taxon>
        <taxon>Insecta</taxon>
        <taxon>Pterygota</taxon>
        <taxon>Neoptera</taxon>
        <taxon>Paraneoptera</taxon>
        <taxon>Hemiptera</taxon>
        <taxon>Heteroptera</taxon>
        <taxon>Panheteroptera</taxon>
        <taxon>Cimicomorpha</taxon>
        <taxon>Miridae</taxon>
        <taxon>Dicyphina</taxon>
        <taxon>Nesidiocoris</taxon>
    </lineage>
</organism>
<proteinExistence type="predicted"/>
<dbReference type="EMBL" id="AP028912">
    <property type="protein sequence ID" value="BES93711.1"/>
    <property type="molecule type" value="Genomic_DNA"/>
</dbReference>
<sequence>MKHVHGRIAWTQEPPATTTYPLIDLADSFKPLDFTTCKPTDHWFCVTSMKEMPWSLLFGFVLAAMIITALGQSYDEASYMPAEEKEEDAVHSLYEAASKRALLALSRFKPFASAFTRSPSLYPDSHRYAARSFMTAIDPNSLTVADRRGRPQLNPMRFGR</sequence>
<dbReference type="Proteomes" id="UP001307889">
    <property type="component" value="Chromosome 4"/>
</dbReference>
<evidence type="ECO:0000313" key="2">
    <source>
        <dbReference type="EMBL" id="BES93711.1"/>
    </source>
</evidence>
<reference evidence="2 3" key="1">
    <citation type="submission" date="2023-09" db="EMBL/GenBank/DDBJ databases">
        <title>Nesidiocoris tenuis whole genome shotgun sequence.</title>
        <authorList>
            <person name="Shibata T."/>
            <person name="Shimoda M."/>
            <person name="Kobayashi T."/>
            <person name="Uehara T."/>
        </authorList>
    </citation>
    <scope>NUCLEOTIDE SEQUENCE [LARGE SCALE GENOMIC DNA]</scope>
    <source>
        <strain evidence="2 3">Japan</strain>
    </source>
</reference>
<name>A0ABN7ANB0_9HEMI</name>
<keyword evidence="1" id="KW-0472">Membrane</keyword>
<accession>A0ABN7ANB0</accession>
<evidence type="ECO:0000256" key="1">
    <source>
        <dbReference type="SAM" id="Phobius"/>
    </source>
</evidence>
<keyword evidence="1" id="KW-1133">Transmembrane helix</keyword>
<keyword evidence="3" id="KW-1185">Reference proteome</keyword>
<keyword evidence="1" id="KW-0812">Transmembrane</keyword>
<feature type="transmembrane region" description="Helical" evidence="1">
    <location>
        <begin position="52"/>
        <end position="71"/>
    </location>
</feature>